<organism evidence="1 2">
    <name type="scientific">Planktothricoides raciborskii FACHB-1370</name>
    <dbReference type="NCBI Taxonomy" id="2949576"/>
    <lineage>
        <taxon>Bacteria</taxon>
        <taxon>Bacillati</taxon>
        <taxon>Cyanobacteriota</taxon>
        <taxon>Cyanophyceae</taxon>
        <taxon>Oscillatoriophycideae</taxon>
        <taxon>Oscillatoriales</taxon>
        <taxon>Oscillatoriaceae</taxon>
        <taxon>Planktothricoides</taxon>
    </lineage>
</organism>
<protein>
    <submittedName>
        <fullName evidence="1">Uma2 family endonuclease</fullName>
    </submittedName>
</protein>
<comment type="caution">
    <text evidence="1">The sequence shown here is derived from an EMBL/GenBank/DDBJ whole genome shotgun (WGS) entry which is preliminary data.</text>
</comment>
<dbReference type="GO" id="GO:0004519">
    <property type="term" value="F:endonuclease activity"/>
    <property type="evidence" value="ECO:0007669"/>
    <property type="project" value="UniProtKB-KW"/>
</dbReference>
<proteinExistence type="predicted"/>
<name>A0ABR8ECM6_9CYAN</name>
<evidence type="ECO:0000313" key="2">
    <source>
        <dbReference type="Proteomes" id="UP000641954"/>
    </source>
</evidence>
<gene>
    <name evidence="1" type="ORF">H6G72_12350</name>
</gene>
<keyword evidence="1" id="KW-0255">Endonuclease</keyword>
<keyword evidence="1" id="KW-0378">Hydrolase</keyword>
<reference evidence="1 2" key="1">
    <citation type="journal article" date="2020" name="ISME J.">
        <title>Comparative genomics reveals insights into cyanobacterial evolution and habitat adaptation.</title>
        <authorList>
            <person name="Chen M.Y."/>
            <person name="Teng W.K."/>
            <person name="Zhao L."/>
            <person name="Hu C.X."/>
            <person name="Zhou Y.K."/>
            <person name="Han B.P."/>
            <person name="Song L.R."/>
            <person name="Shu W.S."/>
        </authorList>
    </citation>
    <scope>NUCLEOTIDE SEQUENCE [LARGE SCALE GENOMIC DNA]</scope>
    <source>
        <strain evidence="1 2">FACHB-1370</strain>
    </source>
</reference>
<keyword evidence="1" id="KW-0540">Nuclease</keyword>
<dbReference type="Proteomes" id="UP000641954">
    <property type="component" value="Unassembled WGS sequence"/>
</dbReference>
<evidence type="ECO:0000313" key="1">
    <source>
        <dbReference type="EMBL" id="MBD2544614.1"/>
    </source>
</evidence>
<sequence length="97" mass="11339">MPAHPKNVKGCCMNFCKWYYYLKRLGYYELMGIRKYWILGYFGLGGGRFIGDAKIPTISVYTMVDGEYEVKQFHDDKIIDFLVFTELQLTAAQIFQA</sequence>
<accession>A0ABR8ECM6</accession>
<dbReference type="EMBL" id="JACJSK010000014">
    <property type="protein sequence ID" value="MBD2544614.1"/>
    <property type="molecule type" value="Genomic_DNA"/>
</dbReference>
<keyword evidence="2" id="KW-1185">Reference proteome</keyword>